<organism evidence="8 9">
    <name type="scientific">Paludisphaera borealis</name>
    <dbReference type="NCBI Taxonomy" id="1387353"/>
    <lineage>
        <taxon>Bacteria</taxon>
        <taxon>Pseudomonadati</taxon>
        <taxon>Planctomycetota</taxon>
        <taxon>Planctomycetia</taxon>
        <taxon>Isosphaerales</taxon>
        <taxon>Isosphaeraceae</taxon>
        <taxon>Paludisphaera</taxon>
    </lineage>
</organism>
<dbReference type="Pfam" id="PF00595">
    <property type="entry name" value="PDZ"/>
    <property type="match status" value="1"/>
</dbReference>
<keyword evidence="3 5" id="KW-0378">Hydrolase</keyword>
<dbReference type="AlphaFoldDB" id="A0A1U7CKH6"/>
<dbReference type="NCBIfam" id="TIGR00225">
    <property type="entry name" value="prc"/>
    <property type="match status" value="1"/>
</dbReference>
<keyword evidence="2 5" id="KW-0645">Protease</keyword>
<dbReference type="FunFam" id="3.90.226.10:FF:000090">
    <property type="entry name" value="Tail-specific protease"/>
    <property type="match status" value="1"/>
</dbReference>
<dbReference type="GO" id="GO:0006508">
    <property type="term" value="P:proteolysis"/>
    <property type="evidence" value="ECO:0007669"/>
    <property type="project" value="UniProtKB-KW"/>
</dbReference>
<dbReference type="Gene3D" id="2.30.42.10">
    <property type="match status" value="1"/>
</dbReference>
<dbReference type="PANTHER" id="PTHR32060">
    <property type="entry name" value="TAIL-SPECIFIC PROTEASE"/>
    <property type="match status" value="1"/>
</dbReference>
<dbReference type="GO" id="GO:0004252">
    <property type="term" value="F:serine-type endopeptidase activity"/>
    <property type="evidence" value="ECO:0007669"/>
    <property type="project" value="UniProtKB-EC"/>
</dbReference>
<evidence type="ECO:0000256" key="6">
    <source>
        <dbReference type="SAM" id="SignalP"/>
    </source>
</evidence>
<dbReference type="PANTHER" id="PTHR32060:SF22">
    <property type="entry name" value="CARBOXYL-TERMINAL-PROCESSING PEPTIDASE 3, CHLOROPLASTIC"/>
    <property type="match status" value="1"/>
</dbReference>
<reference evidence="9" key="1">
    <citation type="submission" date="2016-12" db="EMBL/GenBank/DDBJ databases">
        <title>Comparative genomics of four Isosphaeraceae planctomycetes: a common pool of plasmids and glycoside hydrolase genes.</title>
        <authorList>
            <person name="Ivanova A."/>
        </authorList>
    </citation>
    <scope>NUCLEOTIDE SEQUENCE [LARGE SCALE GENOMIC DNA]</scope>
    <source>
        <strain evidence="9">PX4</strain>
    </source>
</reference>
<keyword evidence="4 5" id="KW-0720">Serine protease</keyword>
<gene>
    <name evidence="8" type="primary">prc</name>
    <name evidence="8" type="ORF">BSF38_00867</name>
</gene>
<dbReference type="EC" id="3.4.21.102" evidence="8"/>
<dbReference type="SUPFAM" id="SSF52096">
    <property type="entry name" value="ClpP/crotonase"/>
    <property type="match status" value="1"/>
</dbReference>
<comment type="similarity">
    <text evidence="1 5">Belongs to the peptidase S41A family.</text>
</comment>
<sequence length="688" mass="77446">MPRLALRPLSLIAVLFLMAAVVGAQAPIPTNEDQETARTVVDLLEQGHMARPVIDDEIAVKWCDNFIKDLDPQKYYFLKADVEEFRKQAKTLDDKIHEGNIDFARVVFDRFLQRHDERYKTVMDLLGKKLDFTVDEFLTDDPDKIDFPADKAEADERWRKKLKYETLQLRADDTTDEETVKKLTIRYRDRNRIFHQFDSNELLEVYLSSLTRTFDPHSSYLSAKNLEDMLNQQLHLSLEGIGASLRSEDGYAVVAEVVPGMAADKDGRLQPDDKIVGILKDDKSEIDLVEKKLSDVVRYIRGPRGTKVSLIVLPSGSKERKVYEITRERVELTEQHAKGKVIESKLNGKDVKLGVISLPAFYGDTMAILRGDPNAVSATADCRKILNEFKKVGVDAVVVDLRDNGGGLLEEAKTLSGLFIDTGPVVQIKEVFGVKHLDDDDEGTAWDGPLVVLINKLSASASEIFAGVIRDYSRGLIIGDSSTFGKGTVQSIVNIGEHTARRDRGKNRGALKLTIQQFYRANGDSTQINGVAPHIHLPSIRDFMDFGEGKMDNALKFEKVAPLAHDNYNRTPDDLVAALTAKSAERRKNDPKFKKLDERIKQFVDRKARHSIPLNEAKFKAEYLPDDEEKAADEKEKKDKRAKKKFTEREVWASDFYNDEVVRIIGDYLALGSKVLAAAPVRAVVADQ</sequence>
<feature type="domain" description="PDZ" evidence="7">
    <location>
        <begin position="231"/>
        <end position="301"/>
    </location>
</feature>
<dbReference type="Pfam" id="PF03572">
    <property type="entry name" value="Peptidase_S41"/>
    <property type="match status" value="1"/>
</dbReference>
<evidence type="ECO:0000313" key="8">
    <source>
        <dbReference type="EMBL" id="APW59444.1"/>
    </source>
</evidence>
<dbReference type="InterPro" id="IPR005151">
    <property type="entry name" value="Tail-specific_protease"/>
</dbReference>
<evidence type="ECO:0000256" key="3">
    <source>
        <dbReference type="ARBA" id="ARBA00022801"/>
    </source>
</evidence>
<dbReference type="RefSeq" id="WP_076343622.1">
    <property type="nucleotide sequence ID" value="NZ_CP019082.1"/>
</dbReference>
<dbReference type="Pfam" id="PF17804">
    <property type="entry name" value="TSP_NTD"/>
    <property type="match status" value="1"/>
</dbReference>
<keyword evidence="6" id="KW-0732">Signal</keyword>
<feature type="signal peptide" evidence="6">
    <location>
        <begin position="1"/>
        <end position="26"/>
    </location>
</feature>
<dbReference type="InterPro" id="IPR020992">
    <property type="entry name" value="Tail_Prtase_C"/>
</dbReference>
<keyword evidence="9" id="KW-1185">Reference proteome</keyword>
<dbReference type="InterPro" id="IPR040573">
    <property type="entry name" value="TSP_N"/>
</dbReference>
<dbReference type="GO" id="GO:0007165">
    <property type="term" value="P:signal transduction"/>
    <property type="evidence" value="ECO:0007669"/>
    <property type="project" value="TreeGrafter"/>
</dbReference>
<dbReference type="SUPFAM" id="SSF50156">
    <property type="entry name" value="PDZ domain-like"/>
    <property type="match status" value="1"/>
</dbReference>
<dbReference type="SMART" id="SM00228">
    <property type="entry name" value="PDZ"/>
    <property type="match status" value="1"/>
</dbReference>
<dbReference type="InterPro" id="IPR001478">
    <property type="entry name" value="PDZ"/>
</dbReference>
<dbReference type="KEGG" id="pbor:BSF38_00867"/>
<dbReference type="SMART" id="SM00245">
    <property type="entry name" value="TSPc"/>
    <property type="match status" value="1"/>
</dbReference>
<evidence type="ECO:0000259" key="7">
    <source>
        <dbReference type="PROSITE" id="PS50106"/>
    </source>
</evidence>
<dbReference type="EMBL" id="CP019082">
    <property type="protein sequence ID" value="APW59444.1"/>
    <property type="molecule type" value="Genomic_DNA"/>
</dbReference>
<dbReference type="InterPro" id="IPR004447">
    <property type="entry name" value="Peptidase_S41A"/>
</dbReference>
<evidence type="ECO:0000256" key="1">
    <source>
        <dbReference type="ARBA" id="ARBA00009179"/>
    </source>
</evidence>
<dbReference type="GO" id="GO:0030288">
    <property type="term" value="C:outer membrane-bounded periplasmic space"/>
    <property type="evidence" value="ECO:0007669"/>
    <property type="project" value="TreeGrafter"/>
</dbReference>
<evidence type="ECO:0000313" key="9">
    <source>
        <dbReference type="Proteomes" id="UP000186309"/>
    </source>
</evidence>
<accession>A0A1U7CKH6</accession>
<dbReference type="Proteomes" id="UP000186309">
    <property type="component" value="Chromosome"/>
</dbReference>
<proteinExistence type="inferred from homology"/>
<dbReference type="Pfam" id="PF11818">
    <property type="entry name" value="DUF3340"/>
    <property type="match status" value="1"/>
</dbReference>
<protein>
    <submittedName>
        <fullName evidence="8">Tail-specific protease</fullName>
        <ecNumber evidence="8">3.4.21.102</ecNumber>
    </submittedName>
</protein>
<evidence type="ECO:0000256" key="5">
    <source>
        <dbReference type="RuleBase" id="RU004404"/>
    </source>
</evidence>
<evidence type="ECO:0000256" key="4">
    <source>
        <dbReference type="ARBA" id="ARBA00022825"/>
    </source>
</evidence>
<dbReference type="STRING" id="1387353.BSF38_00867"/>
<dbReference type="CDD" id="cd06782">
    <property type="entry name" value="cpPDZ_CPP-like"/>
    <property type="match status" value="1"/>
</dbReference>
<dbReference type="Gene3D" id="3.90.226.10">
    <property type="entry name" value="2-enoyl-CoA Hydratase, Chain A, domain 1"/>
    <property type="match status" value="1"/>
</dbReference>
<dbReference type="InterPro" id="IPR036034">
    <property type="entry name" value="PDZ_sf"/>
</dbReference>
<dbReference type="CDD" id="cd07560">
    <property type="entry name" value="Peptidase_S41_CPP"/>
    <property type="match status" value="1"/>
</dbReference>
<name>A0A1U7CKH6_9BACT</name>
<evidence type="ECO:0000256" key="2">
    <source>
        <dbReference type="ARBA" id="ARBA00022670"/>
    </source>
</evidence>
<dbReference type="InterPro" id="IPR029045">
    <property type="entry name" value="ClpP/crotonase-like_dom_sf"/>
</dbReference>
<dbReference type="PROSITE" id="PS50106">
    <property type="entry name" value="PDZ"/>
    <property type="match status" value="1"/>
</dbReference>
<dbReference type="OrthoDB" id="9812068at2"/>
<feature type="chain" id="PRO_5012030028" evidence="6">
    <location>
        <begin position="27"/>
        <end position="688"/>
    </location>
</feature>